<evidence type="ECO:0000313" key="2">
    <source>
        <dbReference type="EMBL" id="GGY19475.1"/>
    </source>
</evidence>
<dbReference type="AlphaFoldDB" id="A0A918UAZ1"/>
<reference evidence="2" key="2">
    <citation type="submission" date="2020-09" db="EMBL/GenBank/DDBJ databases">
        <authorList>
            <person name="Sun Q."/>
            <person name="Kim S."/>
        </authorList>
    </citation>
    <scope>NUCLEOTIDE SEQUENCE</scope>
    <source>
        <strain evidence="2">KCTC 32182</strain>
    </source>
</reference>
<dbReference type="Pfam" id="PF13589">
    <property type="entry name" value="HATPase_c_3"/>
    <property type="match status" value="1"/>
</dbReference>
<reference evidence="2" key="1">
    <citation type="journal article" date="2014" name="Int. J. Syst. Evol. Microbiol.">
        <title>Complete genome sequence of Corynebacterium casei LMG S-19264T (=DSM 44701T), isolated from a smear-ripened cheese.</title>
        <authorList>
            <consortium name="US DOE Joint Genome Institute (JGI-PGF)"/>
            <person name="Walter F."/>
            <person name="Albersmeier A."/>
            <person name="Kalinowski J."/>
            <person name="Ruckert C."/>
        </authorList>
    </citation>
    <scope>NUCLEOTIDE SEQUENCE</scope>
    <source>
        <strain evidence="2">KCTC 32182</strain>
    </source>
</reference>
<organism evidence="2 3">
    <name type="scientific">Paludibacterium paludis</name>
    <dbReference type="NCBI Taxonomy" id="1225769"/>
    <lineage>
        <taxon>Bacteria</taxon>
        <taxon>Pseudomonadati</taxon>
        <taxon>Pseudomonadota</taxon>
        <taxon>Betaproteobacteria</taxon>
        <taxon>Neisseriales</taxon>
        <taxon>Chromobacteriaceae</taxon>
        <taxon>Paludibacterium</taxon>
    </lineage>
</organism>
<evidence type="ECO:0000256" key="1">
    <source>
        <dbReference type="SAM" id="MobiDB-lite"/>
    </source>
</evidence>
<dbReference type="Gene3D" id="3.30.565.10">
    <property type="entry name" value="Histidine kinase-like ATPase, C-terminal domain"/>
    <property type="match status" value="1"/>
</dbReference>
<gene>
    <name evidence="2" type="ORF">GCM10011289_23800</name>
</gene>
<evidence type="ECO:0000313" key="3">
    <source>
        <dbReference type="Proteomes" id="UP000645257"/>
    </source>
</evidence>
<dbReference type="EMBL" id="BMYX01000013">
    <property type="protein sequence ID" value="GGY19475.1"/>
    <property type="molecule type" value="Genomic_DNA"/>
</dbReference>
<accession>A0A918UAZ1</accession>
<feature type="compositionally biased region" description="Low complexity" evidence="1">
    <location>
        <begin position="383"/>
        <end position="400"/>
    </location>
</feature>
<sequence>MFSVNISPDMSMYLLLKNQGYEPAYALAEFIDNAIHAYQIESAQNPNPENELKIHVKIYSEQYINDKLKNSIIISDNGPGIQKAKLEAALKPAKQPQNKGLSEFGIGMKAAAVWFADNWTLETKPLSESNKLTTDFNLENLLNSGSSKIQVQEQASIEKNYTKISLKNIRKPIDPKKYQEIKKDITEIYQRFISRERISIYFSYDEKEEKLIFENNNEVLVTPVYETIKGQLYAIGAPKTWSVPIEFVMNGHLVTGDIMLLKEGSYVTNPGLVLFRNGRVIHGTTRTPYIPNKLFKTGNKYGRQRIYGELFLDGQPISYTKDKFEFNEEHFFAQIEATPGMHDLQKQAQAYRTKETPKVVATREEAEKEQNIKPPHTKPKPTAPHNPTTPQGGTAQPTSPATNQGQNNSDQPPPSAPTIQSFLKSLGEQTNYIGLKDIIDESVRLYTSARYIGTALCLRIILEQGILNRIKDKHPNEYQNYSADGIHTIFTKLKNEVGQLGPKTPTINKIFHYSKDQKVVQAIKANGVAKIFDSIILLNSISHGNYKPNKQEIDTLVANTQPLLEWAYCKN</sequence>
<keyword evidence="3" id="KW-1185">Reference proteome</keyword>
<feature type="compositionally biased region" description="Polar residues" evidence="1">
    <location>
        <begin position="401"/>
        <end position="410"/>
    </location>
</feature>
<evidence type="ECO:0008006" key="4">
    <source>
        <dbReference type="Google" id="ProtNLM"/>
    </source>
</evidence>
<protein>
    <recommendedName>
        <fullName evidence="4">Histidine kinase/DNA gyrase B/HSP90-like ATPase</fullName>
    </recommendedName>
</protein>
<proteinExistence type="predicted"/>
<dbReference type="Proteomes" id="UP000645257">
    <property type="component" value="Unassembled WGS sequence"/>
</dbReference>
<feature type="region of interest" description="Disordered" evidence="1">
    <location>
        <begin position="348"/>
        <end position="420"/>
    </location>
</feature>
<feature type="compositionally biased region" description="Basic and acidic residues" evidence="1">
    <location>
        <begin position="352"/>
        <end position="371"/>
    </location>
</feature>
<comment type="caution">
    <text evidence="2">The sequence shown here is derived from an EMBL/GenBank/DDBJ whole genome shotgun (WGS) entry which is preliminary data.</text>
</comment>
<name>A0A918UAZ1_9NEIS</name>
<dbReference type="SUPFAM" id="SSF55874">
    <property type="entry name" value="ATPase domain of HSP90 chaperone/DNA topoisomerase II/histidine kinase"/>
    <property type="match status" value="1"/>
</dbReference>
<dbReference type="InterPro" id="IPR036890">
    <property type="entry name" value="HATPase_C_sf"/>
</dbReference>